<dbReference type="InterPro" id="IPR029058">
    <property type="entry name" value="AB_hydrolase_fold"/>
</dbReference>
<gene>
    <name evidence="2" type="ORF">PFI31113_02101</name>
</gene>
<evidence type="ECO:0000313" key="2">
    <source>
        <dbReference type="EMBL" id="VVE01328.1"/>
    </source>
</evidence>
<feature type="domain" description="AB hydrolase-1" evidence="1">
    <location>
        <begin position="26"/>
        <end position="248"/>
    </location>
</feature>
<dbReference type="Gene3D" id="3.40.50.1820">
    <property type="entry name" value="alpha/beta hydrolase"/>
    <property type="match status" value="1"/>
</dbReference>
<dbReference type="GO" id="GO:0042952">
    <property type="term" value="P:beta-ketoadipate pathway"/>
    <property type="evidence" value="ECO:0007669"/>
    <property type="project" value="InterPro"/>
</dbReference>
<reference evidence="2 3" key="1">
    <citation type="submission" date="2019-08" db="EMBL/GenBank/DDBJ databases">
        <authorList>
            <person name="Peeters C."/>
        </authorList>
    </citation>
    <scope>NUCLEOTIDE SEQUENCE [LARGE SCALE GENOMIC DNA]</scope>
    <source>
        <strain evidence="2 3">LMG 31113</strain>
    </source>
</reference>
<dbReference type="InterPro" id="IPR026968">
    <property type="entry name" value="PcaD/CatD"/>
</dbReference>
<dbReference type="NCBIfam" id="TIGR02427">
    <property type="entry name" value="protocat_pcaD"/>
    <property type="match status" value="1"/>
</dbReference>
<dbReference type="InterPro" id="IPR000073">
    <property type="entry name" value="AB_hydrolase_1"/>
</dbReference>
<dbReference type="OrthoDB" id="9793083at2"/>
<dbReference type="PRINTS" id="PR00111">
    <property type="entry name" value="ABHYDROLASE"/>
</dbReference>
<dbReference type="EMBL" id="CABPRW010000004">
    <property type="protein sequence ID" value="VVE01328.1"/>
    <property type="molecule type" value="Genomic_DNA"/>
</dbReference>
<evidence type="ECO:0000313" key="3">
    <source>
        <dbReference type="Proteomes" id="UP000382577"/>
    </source>
</evidence>
<dbReference type="SUPFAM" id="SSF53474">
    <property type="entry name" value="alpha/beta-Hydrolases"/>
    <property type="match status" value="1"/>
</dbReference>
<dbReference type="InterPro" id="IPR050471">
    <property type="entry name" value="AB_hydrolase"/>
</dbReference>
<dbReference type="PANTHER" id="PTHR43433:SF5">
    <property type="entry name" value="AB HYDROLASE-1 DOMAIN-CONTAINING PROTEIN"/>
    <property type="match status" value="1"/>
</dbReference>
<sequence>MDNLSFFDTPDGARIAYRIDGPEKAPVLMLSNSIGTDLHMWDAQIPAFSRHFRVLRYDARGHGASSVPPGPYSLAQLGDDVVALLDHLSIARAHFLGLSLGGIVGQWLGVHAASRIDRLMLSNTAAYLGPADVWDAPIAAVLQAKDMRETTQTFLRNWFPAHMLDAEDPLIVPFRETLLATNRHGLAGSWAAVQRADLRHDIARITRPTLVIVGEHDTVTAATFGEVIANTIPGARLHAFPAVHLSNVEFAEEFSEVIIAFLLSSQ</sequence>
<dbReference type="Pfam" id="PF00561">
    <property type="entry name" value="Abhydrolase_1"/>
    <property type="match status" value="1"/>
</dbReference>
<proteinExistence type="predicted"/>
<dbReference type="Proteomes" id="UP000382577">
    <property type="component" value="Unassembled WGS sequence"/>
</dbReference>
<accession>A0A5E4UMR0</accession>
<dbReference type="PANTHER" id="PTHR43433">
    <property type="entry name" value="HYDROLASE, ALPHA/BETA FOLD FAMILY PROTEIN"/>
    <property type="match status" value="1"/>
</dbReference>
<dbReference type="GO" id="GO:0047570">
    <property type="term" value="F:3-oxoadipate enol-lactonase activity"/>
    <property type="evidence" value="ECO:0007669"/>
    <property type="project" value="InterPro"/>
</dbReference>
<protein>
    <submittedName>
        <fullName evidence="2">3-oxoadipate enol-lactonase</fullName>
    </submittedName>
</protein>
<organism evidence="2 3">
    <name type="scientific">Pandoraea fibrosis</name>
    <dbReference type="NCBI Taxonomy" id="1891094"/>
    <lineage>
        <taxon>Bacteria</taxon>
        <taxon>Pseudomonadati</taxon>
        <taxon>Pseudomonadota</taxon>
        <taxon>Betaproteobacteria</taxon>
        <taxon>Burkholderiales</taxon>
        <taxon>Burkholderiaceae</taxon>
        <taxon>Pandoraea</taxon>
    </lineage>
</organism>
<name>A0A5E4UMR0_9BURK</name>
<dbReference type="AlphaFoldDB" id="A0A5E4UMR0"/>
<dbReference type="RefSeq" id="WP_150599542.1">
    <property type="nucleotide sequence ID" value="NZ_CABPRW010000004.1"/>
</dbReference>
<evidence type="ECO:0000259" key="1">
    <source>
        <dbReference type="Pfam" id="PF00561"/>
    </source>
</evidence>